<gene>
    <name evidence="2" type="ORF">LGLO00237_LOCUS19289</name>
</gene>
<feature type="compositionally biased region" description="Basic and acidic residues" evidence="1">
    <location>
        <begin position="650"/>
        <end position="662"/>
    </location>
</feature>
<name>A0A6U3EHC9_9EUKA</name>
<reference evidence="2" key="1">
    <citation type="submission" date="2021-01" db="EMBL/GenBank/DDBJ databases">
        <authorList>
            <person name="Corre E."/>
            <person name="Pelletier E."/>
            <person name="Niang G."/>
            <person name="Scheremetjew M."/>
            <person name="Finn R."/>
            <person name="Kale V."/>
            <person name="Holt S."/>
            <person name="Cochrane G."/>
            <person name="Meng A."/>
            <person name="Brown T."/>
            <person name="Cohen L."/>
        </authorList>
    </citation>
    <scope>NUCLEOTIDE SEQUENCE</scope>
    <source>
        <strain evidence="2">CCCM811</strain>
    </source>
</reference>
<evidence type="ECO:0000313" key="2">
    <source>
        <dbReference type="EMBL" id="CAE0667666.1"/>
    </source>
</evidence>
<accession>A0A6U3EHC9</accession>
<evidence type="ECO:0000256" key="1">
    <source>
        <dbReference type="SAM" id="MobiDB-lite"/>
    </source>
</evidence>
<proteinExistence type="predicted"/>
<sequence>MATKRRRANSPSSSPVLPRSISSELSDFFDERYWKNSPKLTQPPQISQNRTPQGLPTKTVEMKDVDVPPVIPVKVLGPANSSQRQRVVPGVNAWPVSFRAIESEEFVNWPHLQPFLIKLPDKRLTIRESQNAKKPTCLCLEIPTQCGFAQGPIDTRFIPLKITSRVRDSQTRGSPVACIEYRYRDGKWIAIGGAGSRLQIQRSAMGAIPQAFLVSKTETFAMRTGIMPSAVWYSVFDPRMLRLGSPTVKLEIVASKRSNGDQKHPEKRIVLLFDIGIPITTVNQQSRDILPVFAALPSLKEKFERTHPGCQLHDRMPMEAPVMQRTDIGQPGLFRWVVEFRFLINDHSKLDVVRQIAFDAISSILPQGTFRLRGIFPGSHIFLFNLDIGIDPREAVKDDISERLFAKYQEEGVFDQLPEVRCYQETVDADRPDGETHMPWSLMITIPYKQPEGKMVRRRGYDILKKIYKRGTSCIFGKSIKVKSLKAKPSMFHPVQIQKEFGEHPFIAPLIEAFEAISVNRSVQFNNPPSHYQPKLIMQLVFEYWGLDAKLVVSRDEDDQEIWKPRCATADEKVKATTWKEAIRLVKEEEDWTEERIPKNASTDRYGLQPGLINRPRRGRLQLVAGGSGDDGEGDAEDEEPNERTYLPTESERRKAGDREPLDTASANTDTDGDGAPTGEGTTDPKAQREEKK</sequence>
<feature type="region of interest" description="Disordered" evidence="1">
    <location>
        <begin position="590"/>
        <end position="693"/>
    </location>
</feature>
<organism evidence="2">
    <name type="scientific">Lotharella globosa</name>
    <dbReference type="NCBI Taxonomy" id="91324"/>
    <lineage>
        <taxon>Eukaryota</taxon>
        <taxon>Sar</taxon>
        <taxon>Rhizaria</taxon>
        <taxon>Cercozoa</taxon>
        <taxon>Chlorarachniophyceae</taxon>
        <taxon>Lotharella</taxon>
    </lineage>
</organism>
<feature type="compositionally biased region" description="Acidic residues" evidence="1">
    <location>
        <begin position="630"/>
        <end position="641"/>
    </location>
</feature>
<dbReference type="AlphaFoldDB" id="A0A6U3EHC9"/>
<protein>
    <submittedName>
        <fullName evidence="2">Uncharacterized protein</fullName>
    </submittedName>
</protein>
<dbReference type="EMBL" id="HBIV01026914">
    <property type="protein sequence ID" value="CAE0667666.1"/>
    <property type="molecule type" value="Transcribed_RNA"/>
</dbReference>
<feature type="region of interest" description="Disordered" evidence="1">
    <location>
        <begin position="36"/>
        <end position="56"/>
    </location>
</feature>
<feature type="compositionally biased region" description="Polar residues" evidence="1">
    <location>
        <begin position="38"/>
        <end position="56"/>
    </location>
</feature>